<dbReference type="STRING" id="748449.Halha_1033"/>
<evidence type="ECO:0000259" key="1">
    <source>
        <dbReference type="Pfam" id="PF10469"/>
    </source>
</evidence>
<dbReference type="Gene3D" id="3.90.1140.10">
    <property type="entry name" value="Cyclic phosphodiesterase"/>
    <property type="match status" value="1"/>
</dbReference>
<dbReference type="InterPro" id="IPR019510">
    <property type="entry name" value="AKAP7-like_phosphoesterase"/>
</dbReference>
<dbReference type="Pfam" id="PF10469">
    <property type="entry name" value="AKAP7_NLS"/>
    <property type="match status" value="1"/>
</dbReference>
<keyword evidence="3" id="KW-1185">Reference proteome</keyword>
<dbReference type="OrthoDB" id="2112057at2"/>
<dbReference type="InterPro" id="IPR009097">
    <property type="entry name" value="Cyclic_Pdiesterase"/>
</dbReference>
<protein>
    <submittedName>
        <fullName evidence="2">2'-5' RNA ligase</fullName>
    </submittedName>
</protein>
<dbReference type="HOGENOM" id="CLU_1413416_0_0_9"/>
<proteinExistence type="predicted"/>
<dbReference type="Proteomes" id="UP000010880">
    <property type="component" value="Chromosome"/>
</dbReference>
<dbReference type="EMBL" id="CP003359">
    <property type="protein sequence ID" value="AGB40994.1"/>
    <property type="molecule type" value="Genomic_DNA"/>
</dbReference>
<organism evidence="2 3">
    <name type="scientific">Halobacteroides halobius (strain ATCC 35273 / DSM 5150 / MD-1)</name>
    <dbReference type="NCBI Taxonomy" id="748449"/>
    <lineage>
        <taxon>Bacteria</taxon>
        <taxon>Bacillati</taxon>
        <taxon>Bacillota</taxon>
        <taxon>Clostridia</taxon>
        <taxon>Halanaerobiales</taxon>
        <taxon>Halobacteroidaceae</taxon>
        <taxon>Halobacteroides</taxon>
    </lineage>
</organism>
<gene>
    <name evidence="2" type="ordered locus">Halha_1033</name>
</gene>
<dbReference type="AlphaFoldDB" id="L0K9F9"/>
<dbReference type="SUPFAM" id="SSF55144">
    <property type="entry name" value="LigT-like"/>
    <property type="match status" value="1"/>
</dbReference>
<evidence type="ECO:0000313" key="2">
    <source>
        <dbReference type="EMBL" id="AGB40994.1"/>
    </source>
</evidence>
<evidence type="ECO:0000313" key="3">
    <source>
        <dbReference type="Proteomes" id="UP000010880"/>
    </source>
</evidence>
<sequence>MEADLSNELFIVLTLPQKDLSAALKIQELISKEYNLYPHNNYPELHITLNRINKKEITTGKKILNEIATDINKVNINITNLECLMTKESFIVLEVKETETLTKLANKLHSKLTQAGISSINNYNNWKFHITLISNFLTANPIPQPELKKLCLNLDGLGQPISTSAKAIEIWRPTLDSDKKVITSIKL</sequence>
<dbReference type="KEGG" id="hhl:Halha_1033"/>
<dbReference type="RefSeq" id="WP_015326719.1">
    <property type="nucleotide sequence ID" value="NC_019978.1"/>
</dbReference>
<keyword evidence="2" id="KW-0436">Ligase</keyword>
<feature type="domain" description="A-kinase anchor protein 7-like phosphoesterase" evidence="1">
    <location>
        <begin position="10"/>
        <end position="137"/>
    </location>
</feature>
<reference evidence="3" key="1">
    <citation type="submission" date="2012-02" db="EMBL/GenBank/DDBJ databases">
        <title>The complete genome of Halobacteroides halobius DSM 5150.</title>
        <authorList>
            <person name="Lucas S."/>
            <person name="Copeland A."/>
            <person name="Lapidus A."/>
            <person name="Glavina del Rio T."/>
            <person name="Dalin E."/>
            <person name="Tice H."/>
            <person name="Bruce D."/>
            <person name="Goodwin L."/>
            <person name="Pitluck S."/>
            <person name="Peters L."/>
            <person name="Mikhailova N."/>
            <person name="Gu W."/>
            <person name="Kyrpides N."/>
            <person name="Mavromatis K."/>
            <person name="Ivanova N."/>
            <person name="Brettin T."/>
            <person name="Detter J.C."/>
            <person name="Han C."/>
            <person name="Larimer F."/>
            <person name="Land M."/>
            <person name="Hauser L."/>
            <person name="Markowitz V."/>
            <person name="Cheng J.-F."/>
            <person name="Hugenholtz P."/>
            <person name="Woyke T."/>
            <person name="Wu D."/>
            <person name="Tindall B."/>
            <person name="Pomrenke H."/>
            <person name="Brambilla E."/>
            <person name="Klenk H.-P."/>
            <person name="Eisen J.A."/>
        </authorList>
    </citation>
    <scope>NUCLEOTIDE SEQUENCE [LARGE SCALE GENOMIC DNA]</scope>
    <source>
        <strain evidence="3">ATCC 35273 / DSM 5150 / MD-1</strain>
    </source>
</reference>
<name>L0K9F9_HALHC</name>
<dbReference type="eggNOG" id="COG1514">
    <property type="taxonomic scope" value="Bacteria"/>
</dbReference>
<dbReference type="GO" id="GO:0016874">
    <property type="term" value="F:ligase activity"/>
    <property type="evidence" value="ECO:0007669"/>
    <property type="project" value="UniProtKB-KW"/>
</dbReference>
<accession>L0K9F9</accession>